<dbReference type="Proteomes" id="UP000266693">
    <property type="component" value="Unassembled WGS sequence"/>
</dbReference>
<organism evidence="3 4">
    <name type="scientific">Sphingomonas gilva</name>
    <dbReference type="NCBI Taxonomy" id="2305907"/>
    <lineage>
        <taxon>Bacteria</taxon>
        <taxon>Pseudomonadati</taxon>
        <taxon>Pseudomonadota</taxon>
        <taxon>Alphaproteobacteria</taxon>
        <taxon>Sphingomonadales</taxon>
        <taxon>Sphingomonadaceae</taxon>
        <taxon>Sphingomonas</taxon>
    </lineage>
</organism>
<dbReference type="InterPro" id="IPR005182">
    <property type="entry name" value="YdbS-like_PH"/>
</dbReference>
<dbReference type="Pfam" id="PF03703">
    <property type="entry name" value="bPH_2"/>
    <property type="match status" value="2"/>
</dbReference>
<gene>
    <name evidence="3" type="ORF">D1610_12405</name>
</gene>
<accession>A0A396S0Q1</accession>
<keyword evidence="1" id="KW-0812">Transmembrane</keyword>
<name>A0A396S0Q1_9SPHN</name>
<feature type="transmembrane region" description="Helical" evidence="1">
    <location>
        <begin position="42"/>
        <end position="63"/>
    </location>
</feature>
<feature type="domain" description="YdbS-like PH" evidence="2">
    <location>
        <begin position="64"/>
        <end position="140"/>
    </location>
</feature>
<proteinExistence type="predicted"/>
<dbReference type="AlphaFoldDB" id="A0A396S0Q1"/>
<dbReference type="PIRSF" id="PIRSF026631">
    <property type="entry name" value="UCP026631"/>
    <property type="match status" value="1"/>
</dbReference>
<dbReference type="PANTHER" id="PTHR34473">
    <property type="entry name" value="UPF0699 TRANSMEMBRANE PROTEIN YDBS"/>
    <property type="match status" value="1"/>
</dbReference>
<evidence type="ECO:0000259" key="2">
    <source>
        <dbReference type="Pfam" id="PF03703"/>
    </source>
</evidence>
<feature type="transmembrane region" description="Helical" evidence="1">
    <location>
        <begin position="225"/>
        <end position="251"/>
    </location>
</feature>
<dbReference type="InterPro" id="IPR014529">
    <property type="entry name" value="UCP026631"/>
</dbReference>
<keyword evidence="4" id="KW-1185">Reference proteome</keyword>
<sequence length="485" mass="52416">MVSGDAPRRLHPATVLTSIIRGAPSTLLGLPAILAVTSDFNLLYVIGLAIVATLVAGFVRYLAWRRFTYALTGDAVVIESGLLSRNRRTIPFDRVQDVDIEQQLLARIFGLAKVSLETGGAGKDEGALDSVSLAEAHRLRGVIRGRAAAAHHAEAAAAGEEAPAPVEGQVLFAMPFPRVLLWGLFNFSLVWLAVIFGALQYVDDFVSFDVWDWLSENGDAEAREIAAGLAVGAWVSLALLFAALGVVAGVVRTVLRDFGFTLTDEGGRFRRVRGLVTHTEAVIALKRVQLALVENGLVRRTLGWSGLKLQTLGGSGDASGRQEAAPFARDAEIDALLAPLGWARPDPAELRQVSRGHVWRALARLVGLPLVAILIGGIFLPPVLFALTLLAPLLAVAMLRRRFHRYGLPGDRLFVQRGVLTRQMWIVPVRNVQAVSIRRSWLQRRLGTASVLPDTAGAGVLSDPTVHDIRLGDAWALAGELRTRR</sequence>
<evidence type="ECO:0000313" key="3">
    <source>
        <dbReference type="EMBL" id="RHW16935.1"/>
    </source>
</evidence>
<feature type="transmembrane region" description="Helical" evidence="1">
    <location>
        <begin position="179"/>
        <end position="202"/>
    </location>
</feature>
<feature type="transmembrane region" description="Helical" evidence="1">
    <location>
        <begin position="12"/>
        <end position="36"/>
    </location>
</feature>
<evidence type="ECO:0000256" key="1">
    <source>
        <dbReference type="SAM" id="Phobius"/>
    </source>
</evidence>
<reference evidence="3 4" key="1">
    <citation type="submission" date="2018-08" db="EMBL/GenBank/DDBJ databases">
        <title>The multiple taxonomic identification of Sphingomonas gilva.</title>
        <authorList>
            <person name="Zhu D."/>
            <person name="Zheng S."/>
        </authorList>
    </citation>
    <scope>NUCLEOTIDE SEQUENCE [LARGE SCALE GENOMIC DNA]</scope>
    <source>
        <strain evidence="3 4">ZDH117</strain>
    </source>
</reference>
<dbReference type="OrthoDB" id="8481729at2"/>
<keyword evidence="1" id="KW-1133">Transmembrane helix</keyword>
<dbReference type="PANTHER" id="PTHR34473:SF2">
    <property type="entry name" value="UPF0699 TRANSMEMBRANE PROTEIN YDBT"/>
    <property type="match status" value="1"/>
</dbReference>
<evidence type="ECO:0000313" key="4">
    <source>
        <dbReference type="Proteomes" id="UP000266693"/>
    </source>
</evidence>
<comment type="caution">
    <text evidence="3">The sequence shown here is derived from an EMBL/GenBank/DDBJ whole genome shotgun (WGS) entry which is preliminary data.</text>
</comment>
<feature type="domain" description="YdbS-like PH" evidence="2">
    <location>
        <begin position="402"/>
        <end position="477"/>
    </location>
</feature>
<dbReference type="EMBL" id="QWLV01000006">
    <property type="protein sequence ID" value="RHW16935.1"/>
    <property type="molecule type" value="Genomic_DNA"/>
</dbReference>
<feature type="transmembrane region" description="Helical" evidence="1">
    <location>
        <begin position="385"/>
        <end position="403"/>
    </location>
</feature>
<keyword evidence="1" id="KW-0472">Membrane</keyword>
<protein>
    <recommendedName>
        <fullName evidence="2">YdbS-like PH domain-containing protein</fullName>
    </recommendedName>
</protein>